<evidence type="ECO:0000256" key="4">
    <source>
        <dbReference type="ARBA" id="ARBA00022801"/>
    </source>
</evidence>
<dbReference type="FunFam" id="3.40.50.300:FF:000912">
    <property type="entry name" value="RecBCD enzyme subunit RecD"/>
    <property type="match status" value="1"/>
</dbReference>
<dbReference type="GO" id="GO:0003677">
    <property type="term" value="F:DNA binding"/>
    <property type="evidence" value="ECO:0007669"/>
    <property type="project" value="UniProtKB-UniRule"/>
</dbReference>
<comment type="function">
    <text evidence="11">A helicase/nuclease that prepares dsDNA breaks (DSB) for recombinational DNA repair. Binds to DSBs and unwinds DNA via a highly rapid and processive ATP-dependent bidirectional helicase activity. Unwinds dsDNA until it encounters a Chi (crossover hotspot instigator) sequence from the 3' direction. Cuts ssDNA a few nucleotides 3' to the Chi site. The properties and activities of the enzyme are changed at Chi. The Chi-altered holoenzyme produces a long 3'-ssDNA overhang and facilitates RecA-binding to the ssDNA for homologous DNA recombination and repair. Holoenzyme degrades any linearized DNA that is unable to undergo homologous recombination. In the holoenzyme this subunit has ssDNA-dependent ATPase and 5'-3' helicase activity. When added to pre-assembled RecBC greatly stimulates nuclease activity and augments holoenzyme processivity. Negatively regulates the RecA-loading ability of RecBCD.</text>
</comment>
<dbReference type="InterPro" id="IPR049550">
    <property type="entry name" value="RecD_N"/>
</dbReference>
<dbReference type="NCBIfam" id="NF008127">
    <property type="entry name" value="PRK10875.1"/>
    <property type="match status" value="1"/>
</dbReference>
<evidence type="ECO:0000313" key="14">
    <source>
        <dbReference type="EMBL" id="PIE25245.1"/>
    </source>
</evidence>
<reference evidence="14 15" key="1">
    <citation type="submission" date="2017-10" db="EMBL/GenBank/DDBJ databases">
        <title>Novel microbial diversity and functional potential in the marine mammal oral microbiome.</title>
        <authorList>
            <person name="Dudek N.K."/>
            <person name="Sun C.L."/>
            <person name="Burstein D."/>
            <person name="Kantor R.S."/>
            <person name="Aliaga Goltsman D.S."/>
            <person name="Bik E.M."/>
            <person name="Thomas B.C."/>
            <person name="Banfield J.F."/>
            <person name="Relman D.A."/>
        </authorList>
    </citation>
    <scope>NUCLEOTIDE SEQUENCE [LARGE SCALE GENOMIC DNA]</scope>
    <source>
        <strain evidence="14">DOLJORAL78_47_21</strain>
    </source>
</reference>
<dbReference type="SUPFAM" id="SSF52540">
    <property type="entry name" value="P-loop containing nucleoside triphosphate hydrolases"/>
    <property type="match status" value="2"/>
</dbReference>
<dbReference type="AlphaFoldDB" id="A0A2G6JP89"/>
<evidence type="ECO:0000256" key="3">
    <source>
        <dbReference type="ARBA" id="ARBA00022763"/>
    </source>
</evidence>
<dbReference type="GO" id="GO:0000724">
    <property type="term" value="P:double-strand break repair via homologous recombination"/>
    <property type="evidence" value="ECO:0007669"/>
    <property type="project" value="UniProtKB-UniRule"/>
</dbReference>
<keyword evidence="4 11" id="KW-0378">Hydrolase</keyword>
<evidence type="ECO:0000313" key="15">
    <source>
        <dbReference type="Proteomes" id="UP000243469"/>
    </source>
</evidence>
<evidence type="ECO:0000259" key="12">
    <source>
        <dbReference type="Pfam" id="PF13538"/>
    </source>
</evidence>
<dbReference type="InterPro" id="IPR027785">
    <property type="entry name" value="UvrD-like_helicase_C"/>
</dbReference>
<dbReference type="GO" id="GO:0017116">
    <property type="term" value="F:single-stranded DNA helicase activity"/>
    <property type="evidence" value="ECO:0007669"/>
    <property type="project" value="TreeGrafter"/>
</dbReference>
<name>A0A2G6JP89_NEPCE</name>
<dbReference type="Pfam" id="PF13538">
    <property type="entry name" value="UvrD_C_2"/>
    <property type="match status" value="1"/>
</dbReference>
<dbReference type="CDD" id="cd18809">
    <property type="entry name" value="SF1_C_RecD"/>
    <property type="match status" value="1"/>
</dbReference>
<feature type="domain" description="UvrD-like helicase C-terminal" evidence="12">
    <location>
        <begin position="538"/>
        <end position="584"/>
    </location>
</feature>
<evidence type="ECO:0000259" key="13">
    <source>
        <dbReference type="Pfam" id="PF21185"/>
    </source>
</evidence>
<keyword evidence="2 11" id="KW-0547">Nucleotide-binding</keyword>
<dbReference type="GO" id="GO:0008854">
    <property type="term" value="F:exodeoxyribonuclease V activity"/>
    <property type="evidence" value="ECO:0007669"/>
    <property type="project" value="InterPro"/>
</dbReference>
<dbReference type="GO" id="GO:0043139">
    <property type="term" value="F:5'-3' DNA helicase activity"/>
    <property type="evidence" value="ECO:0007669"/>
    <property type="project" value="UniProtKB-UniRule"/>
</dbReference>
<comment type="miscellaneous">
    <text evidence="11">In the RecBCD complex, RecB has a slow 3'-5' helicase, an exonuclease activity and loads RecA onto ssDNA, RecD has a fast 5'-3' helicase activity, while RecC stimulates the ATPase and processivity of the RecB helicase and contributes to recognition of the Chi site.</text>
</comment>
<comment type="subunit">
    <text evidence="11">Heterotrimer of RecB, RecC and RecD. All subunits contribute to DNA-binding.</text>
</comment>
<evidence type="ECO:0000256" key="1">
    <source>
        <dbReference type="ARBA" id="ARBA00022722"/>
    </source>
</evidence>
<keyword evidence="7 11" id="KW-0067">ATP-binding</keyword>
<feature type="binding site" evidence="11">
    <location>
        <begin position="177"/>
        <end position="184"/>
    </location>
    <ligand>
        <name>ATP</name>
        <dbReference type="ChEBI" id="CHEBI:30616"/>
    </ligand>
</feature>
<evidence type="ECO:0000256" key="5">
    <source>
        <dbReference type="ARBA" id="ARBA00022806"/>
    </source>
</evidence>
<evidence type="ECO:0000256" key="9">
    <source>
        <dbReference type="ARBA" id="ARBA00023204"/>
    </source>
</evidence>
<keyword evidence="3 11" id="KW-0227">DNA damage</keyword>
<comment type="similarity">
    <text evidence="11">Belongs to the RecD family.</text>
</comment>
<sequence>MSEVKVPVDHLKQWACDELIRAVDYQFARLVSEHQPKQDAIVYLAALVSFELASGNVCLPVTRLSNPADYWPEEITKLLLQTDWSKVIPEASLLGTAKNAENCLLILDQQRYYLKRYWDYETDIARQLLNRAKPANVDLPLLKEGLHRYFTTATDETDWQKVAAAVAVQKRFSVISGGPGTGKTTTVIKLLALYIEQMKSQKKVTNIKLTAPTGKAAARLAESVSRAKQRLALVDEIAAQIPEEATTLHRLLGVIPNSIHFRHDQENPLHLDLLVLDEASMVDLPMMSRLLSALPATARLILLGDRDQLASVEAGSVLGDICGWPETLQYDPAQAGLISDLCQLPVPLQAKAGASFANCLALLRKSYRFDENSGIGYLARAVNAGDTKQLNAVLQRGFSDLEHKPLNRDSYEELVKEALHFYTGFMRLVRSGTKPETLLKSLVNFQLLCALRKGPFGVEGLNERITAELQARGYVEGDSIWYPGRPVMISRNDPGLGLFNGDIGLALKDEAGRLLVWFEQQGEGRSVLPSRLPEHETVYAMTVHKSQGSEFARVVMLMPPEDSPLLTRELVYTGITRARDQLVLFATDTILTTATLRKTVRAGGLAGRLWR</sequence>
<organism evidence="14 15">
    <name type="scientific">Neptuniibacter caesariensis</name>
    <dbReference type="NCBI Taxonomy" id="207954"/>
    <lineage>
        <taxon>Bacteria</taxon>
        <taxon>Pseudomonadati</taxon>
        <taxon>Pseudomonadota</taxon>
        <taxon>Gammaproteobacteria</taxon>
        <taxon>Oceanospirillales</taxon>
        <taxon>Oceanospirillaceae</taxon>
        <taxon>Neptuniibacter</taxon>
    </lineage>
</organism>
<dbReference type="NCBIfam" id="TIGR01447">
    <property type="entry name" value="recD"/>
    <property type="match status" value="1"/>
</dbReference>
<dbReference type="InterPro" id="IPR027417">
    <property type="entry name" value="P-loop_NTPase"/>
</dbReference>
<dbReference type="Gene3D" id="3.40.50.300">
    <property type="entry name" value="P-loop containing nucleotide triphosphate hydrolases"/>
    <property type="match status" value="3"/>
</dbReference>
<keyword evidence="5 11" id="KW-0347">Helicase</keyword>
<keyword evidence="8 11" id="KW-0238">DNA-binding</keyword>
<evidence type="ECO:0000256" key="10">
    <source>
        <dbReference type="ARBA" id="ARBA00023235"/>
    </source>
</evidence>
<evidence type="ECO:0000256" key="2">
    <source>
        <dbReference type="ARBA" id="ARBA00022741"/>
    </source>
</evidence>
<dbReference type="GO" id="GO:0016887">
    <property type="term" value="F:ATP hydrolysis activity"/>
    <property type="evidence" value="ECO:0007669"/>
    <property type="project" value="RHEA"/>
</dbReference>
<dbReference type="EC" id="5.6.2.3" evidence="11"/>
<dbReference type="Pfam" id="PF21185">
    <property type="entry name" value="RecD_N"/>
    <property type="match status" value="1"/>
</dbReference>
<keyword evidence="6 11" id="KW-0269">Exonuclease</keyword>
<dbReference type="InterPro" id="IPR050534">
    <property type="entry name" value="Coronavir_polyprotein_1ab"/>
</dbReference>
<evidence type="ECO:0000256" key="6">
    <source>
        <dbReference type="ARBA" id="ARBA00022839"/>
    </source>
</evidence>
<dbReference type="InterPro" id="IPR006344">
    <property type="entry name" value="RecD"/>
</dbReference>
<dbReference type="EMBL" id="PDSH01000010">
    <property type="protein sequence ID" value="PIE25245.1"/>
    <property type="molecule type" value="Genomic_DNA"/>
</dbReference>
<gene>
    <name evidence="11 14" type="primary">recD</name>
    <name evidence="14" type="ORF">CSA60_01150</name>
</gene>
<accession>A0A2G6JP89</accession>
<evidence type="ECO:0000256" key="11">
    <source>
        <dbReference type="HAMAP-Rule" id="MF_01487"/>
    </source>
</evidence>
<dbReference type="Gene3D" id="1.10.10.1020">
    <property type="entry name" value="RecBCD complex, subunit RecD, N-terminal domain"/>
    <property type="match status" value="1"/>
</dbReference>
<dbReference type="CDD" id="cd17933">
    <property type="entry name" value="DEXSc_RecD-like"/>
    <property type="match status" value="1"/>
</dbReference>
<evidence type="ECO:0000256" key="7">
    <source>
        <dbReference type="ARBA" id="ARBA00022840"/>
    </source>
</evidence>
<dbReference type="GO" id="GO:0005524">
    <property type="term" value="F:ATP binding"/>
    <property type="evidence" value="ECO:0007669"/>
    <property type="project" value="UniProtKB-UniRule"/>
</dbReference>
<dbReference type="HAMAP" id="MF_01487">
    <property type="entry name" value="RecD"/>
    <property type="match status" value="1"/>
</dbReference>
<keyword evidence="1 11" id="KW-0540">Nuclease</keyword>
<dbReference type="GO" id="GO:0009338">
    <property type="term" value="C:exodeoxyribonuclease V complex"/>
    <property type="evidence" value="ECO:0007669"/>
    <property type="project" value="InterPro"/>
</dbReference>
<feature type="domain" description="RecBCD enzyme subunit RecD N-terminal" evidence="13">
    <location>
        <begin position="18"/>
        <end position="113"/>
    </location>
</feature>
<proteinExistence type="inferred from homology"/>
<dbReference type="InterPro" id="IPR041851">
    <property type="entry name" value="RecD_N_sf"/>
</dbReference>
<evidence type="ECO:0000256" key="8">
    <source>
        <dbReference type="ARBA" id="ARBA00023125"/>
    </source>
</evidence>
<dbReference type="Proteomes" id="UP000243469">
    <property type="component" value="Unassembled WGS sequence"/>
</dbReference>
<dbReference type="PANTHER" id="PTHR43788:SF6">
    <property type="entry name" value="DNA HELICASE B"/>
    <property type="match status" value="1"/>
</dbReference>
<protein>
    <recommendedName>
        <fullName evidence="11">RecBCD enzyme subunit RecD</fullName>
        <ecNumber evidence="11">5.6.2.3</ecNumber>
    </recommendedName>
    <alternativeName>
        <fullName evidence="11">DNA 5'-3' helicase subunit RecD</fullName>
    </alternativeName>
    <alternativeName>
        <fullName evidence="11">Exonuclease V subunit RecD</fullName>
        <shortName evidence="11">ExoV subunit RecD</shortName>
    </alternativeName>
    <alternativeName>
        <fullName evidence="11">Helicase/nuclease RecBCD subunit RecD</fullName>
    </alternativeName>
</protein>
<dbReference type="PANTHER" id="PTHR43788">
    <property type="entry name" value="DNA2/NAM7 HELICASE FAMILY MEMBER"/>
    <property type="match status" value="1"/>
</dbReference>
<dbReference type="Pfam" id="PF13245">
    <property type="entry name" value="AAA_19"/>
    <property type="match status" value="1"/>
</dbReference>
<keyword evidence="9 11" id="KW-0234">DNA repair</keyword>
<comment type="caution">
    <text evidence="14">The sequence shown here is derived from an EMBL/GenBank/DDBJ whole genome shotgun (WGS) entry which is preliminary data.</text>
</comment>
<comment type="catalytic activity">
    <reaction evidence="11">
        <text>ATP + H2O = ADP + phosphate + H(+)</text>
        <dbReference type="Rhea" id="RHEA:13065"/>
        <dbReference type="ChEBI" id="CHEBI:15377"/>
        <dbReference type="ChEBI" id="CHEBI:15378"/>
        <dbReference type="ChEBI" id="CHEBI:30616"/>
        <dbReference type="ChEBI" id="CHEBI:43474"/>
        <dbReference type="ChEBI" id="CHEBI:456216"/>
        <dbReference type="EC" id="5.6.2.3"/>
    </reaction>
</comment>
<keyword evidence="10 11" id="KW-0413">Isomerase</keyword>